<reference evidence="2" key="1">
    <citation type="submission" date="2020-05" db="EMBL/GenBank/DDBJ databases">
        <title>Mycena genomes resolve the evolution of fungal bioluminescence.</title>
        <authorList>
            <person name="Tsai I.J."/>
        </authorList>
    </citation>
    <scope>NUCLEOTIDE SEQUENCE</scope>
    <source>
        <strain evidence="2">CCC161011</strain>
    </source>
</reference>
<feature type="domain" description="Protein kinase" evidence="1">
    <location>
        <begin position="1"/>
        <end position="148"/>
    </location>
</feature>
<evidence type="ECO:0000313" key="3">
    <source>
        <dbReference type="Proteomes" id="UP000620124"/>
    </source>
</evidence>
<organism evidence="2 3">
    <name type="scientific">Mycena venus</name>
    <dbReference type="NCBI Taxonomy" id="2733690"/>
    <lineage>
        <taxon>Eukaryota</taxon>
        <taxon>Fungi</taxon>
        <taxon>Dikarya</taxon>
        <taxon>Basidiomycota</taxon>
        <taxon>Agaricomycotina</taxon>
        <taxon>Agaricomycetes</taxon>
        <taxon>Agaricomycetidae</taxon>
        <taxon>Agaricales</taxon>
        <taxon>Marasmiineae</taxon>
        <taxon>Mycenaceae</taxon>
        <taxon>Mycena</taxon>
    </lineage>
</organism>
<evidence type="ECO:0000313" key="2">
    <source>
        <dbReference type="EMBL" id="KAF7326385.1"/>
    </source>
</evidence>
<dbReference type="AlphaFoldDB" id="A0A8H6TZ44"/>
<comment type="caution">
    <text evidence="2">The sequence shown here is derived from an EMBL/GenBank/DDBJ whole genome shotgun (WGS) entry which is preliminary data.</text>
</comment>
<evidence type="ECO:0000259" key="1">
    <source>
        <dbReference type="PROSITE" id="PS50011"/>
    </source>
</evidence>
<dbReference type="Gene3D" id="1.10.510.10">
    <property type="entry name" value="Transferase(Phosphotransferase) domain 1"/>
    <property type="match status" value="1"/>
</dbReference>
<keyword evidence="3" id="KW-1185">Reference proteome</keyword>
<dbReference type="InterPro" id="IPR000719">
    <property type="entry name" value="Prot_kinase_dom"/>
</dbReference>
<name>A0A8H6TZ44_9AGAR</name>
<dbReference type="EMBL" id="JACAZI010000049">
    <property type="protein sequence ID" value="KAF7326385.1"/>
    <property type="molecule type" value="Genomic_DNA"/>
</dbReference>
<dbReference type="Proteomes" id="UP000620124">
    <property type="component" value="Unassembled WGS sequence"/>
</dbReference>
<dbReference type="InterPro" id="IPR011009">
    <property type="entry name" value="Kinase-like_dom_sf"/>
</dbReference>
<keyword evidence="2" id="KW-0808">Transferase</keyword>
<dbReference type="PROSITE" id="PS50011">
    <property type="entry name" value="PROTEIN_KINASE_DOM"/>
    <property type="match status" value="1"/>
</dbReference>
<proteinExistence type="predicted"/>
<dbReference type="InterPro" id="IPR001245">
    <property type="entry name" value="Ser-Thr/Tyr_kinase_cat_dom"/>
</dbReference>
<dbReference type="SUPFAM" id="SSF56112">
    <property type="entry name" value="Protein kinase-like (PK-like)"/>
    <property type="match status" value="1"/>
</dbReference>
<dbReference type="GO" id="GO:0005524">
    <property type="term" value="F:ATP binding"/>
    <property type="evidence" value="ECO:0007669"/>
    <property type="project" value="InterPro"/>
</dbReference>
<keyword evidence="2" id="KW-0418">Kinase</keyword>
<sequence length="148" mass="17013">MITLPDSDPERPFNSASIWRRRAARRLEGGDAQYLVDAIHDVLNRGTLPDAKSPDSTTHRNRLQFFKEALVWQGLRHRFILPLLGIDRETFSPSFCMVSPWMKYGTVLKYLRDRGRGDVNRLLHEIAQGLGYLHSRKLFTATYAGQIS</sequence>
<accession>A0A8H6TZ44</accession>
<protein>
    <submittedName>
        <fullName evidence="2">Kinase-like protein</fullName>
    </submittedName>
</protein>
<gene>
    <name evidence="2" type="ORF">MVEN_02624900</name>
</gene>
<dbReference type="OrthoDB" id="1924919at2759"/>
<dbReference type="Pfam" id="PF07714">
    <property type="entry name" value="PK_Tyr_Ser-Thr"/>
    <property type="match status" value="1"/>
</dbReference>
<dbReference type="GO" id="GO:0004672">
    <property type="term" value="F:protein kinase activity"/>
    <property type="evidence" value="ECO:0007669"/>
    <property type="project" value="InterPro"/>
</dbReference>